<evidence type="ECO:0000313" key="3">
    <source>
        <dbReference type="Proteomes" id="UP001233172"/>
    </source>
</evidence>
<keyword evidence="3" id="KW-1185">Reference proteome</keyword>
<dbReference type="AlphaFoldDB" id="A0AAD8FMV3"/>
<evidence type="ECO:0000256" key="1">
    <source>
        <dbReference type="SAM" id="MobiDB-lite"/>
    </source>
</evidence>
<feature type="non-terminal residue" evidence="2">
    <location>
        <position position="1"/>
    </location>
</feature>
<protein>
    <submittedName>
        <fullName evidence="2">Uncharacterized protein</fullName>
    </submittedName>
</protein>
<comment type="caution">
    <text evidence="2">The sequence shown here is derived from an EMBL/GenBank/DDBJ whole genome shotgun (WGS) entry which is preliminary data.</text>
</comment>
<dbReference type="EMBL" id="JASAOG010000003">
    <property type="protein sequence ID" value="KAK0069246.1"/>
    <property type="molecule type" value="Genomic_DNA"/>
</dbReference>
<sequence>IENVHSQRSLHVLCFSSPRWRRDVHTTTSSRFQPQVASDPLQAMQHKGDPPRGVDIPTRVHMHVLWHGFRHGYRTLLRLLRGVHNLLSERVRQQITGQSS</sequence>
<accession>A0AAD8FMV3</accession>
<feature type="region of interest" description="Disordered" evidence="1">
    <location>
        <begin position="26"/>
        <end position="55"/>
    </location>
</feature>
<feature type="compositionally biased region" description="Polar residues" evidence="1">
    <location>
        <begin position="26"/>
        <end position="36"/>
    </location>
</feature>
<organism evidence="2 3">
    <name type="scientific">Biomphalaria pfeifferi</name>
    <name type="common">Bloodfluke planorb</name>
    <name type="synonym">Freshwater snail</name>
    <dbReference type="NCBI Taxonomy" id="112525"/>
    <lineage>
        <taxon>Eukaryota</taxon>
        <taxon>Metazoa</taxon>
        <taxon>Spiralia</taxon>
        <taxon>Lophotrochozoa</taxon>
        <taxon>Mollusca</taxon>
        <taxon>Gastropoda</taxon>
        <taxon>Heterobranchia</taxon>
        <taxon>Euthyneura</taxon>
        <taxon>Panpulmonata</taxon>
        <taxon>Hygrophila</taxon>
        <taxon>Lymnaeoidea</taxon>
        <taxon>Planorbidae</taxon>
        <taxon>Biomphalaria</taxon>
    </lineage>
</organism>
<evidence type="ECO:0000313" key="2">
    <source>
        <dbReference type="EMBL" id="KAK0069246.1"/>
    </source>
</evidence>
<gene>
    <name evidence="2" type="ORF">Bpfe_001428</name>
</gene>
<proteinExistence type="predicted"/>
<reference evidence="2" key="1">
    <citation type="journal article" date="2023" name="PLoS Negl. Trop. Dis.">
        <title>A genome sequence for Biomphalaria pfeifferi, the major vector snail for the human-infecting parasite Schistosoma mansoni.</title>
        <authorList>
            <person name="Bu L."/>
            <person name="Lu L."/>
            <person name="Laidemitt M.R."/>
            <person name="Zhang S.M."/>
            <person name="Mutuku M."/>
            <person name="Mkoji G."/>
            <person name="Steinauer M."/>
            <person name="Loker E.S."/>
        </authorList>
    </citation>
    <scope>NUCLEOTIDE SEQUENCE</scope>
    <source>
        <strain evidence="2">KasaAsao</strain>
    </source>
</reference>
<dbReference type="Proteomes" id="UP001233172">
    <property type="component" value="Unassembled WGS sequence"/>
</dbReference>
<reference evidence="2" key="2">
    <citation type="submission" date="2023-04" db="EMBL/GenBank/DDBJ databases">
        <authorList>
            <person name="Bu L."/>
            <person name="Lu L."/>
            <person name="Laidemitt M.R."/>
            <person name="Zhang S.M."/>
            <person name="Mutuku M."/>
            <person name="Mkoji G."/>
            <person name="Steinauer M."/>
            <person name="Loker E.S."/>
        </authorList>
    </citation>
    <scope>NUCLEOTIDE SEQUENCE</scope>
    <source>
        <strain evidence="2">KasaAsao</strain>
        <tissue evidence="2">Whole Snail</tissue>
    </source>
</reference>
<name>A0AAD8FMV3_BIOPF</name>